<dbReference type="InterPro" id="IPR006868">
    <property type="entry name" value="DUF630"/>
</dbReference>
<dbReference type="AlphaFoldDB" id="A0AAD3SVY6"/>
<reference evidence="5" key="1">
    <citation type="submission" date="2023-05" db="EMBL/GenBank/DDBJ databases">
        <title>Nepenthes gracilis genome sequencing.</title>
        <authorList>
            <person name="Fukushima K."/>
        </authorList>
    </citation>
    <scope>NUCLEOTIDE SEQUENCE</scope>
    <source>
        <strain evidence="5">SING2019-196</strain>
    </source>
</reference>
<feature type="region of interest" description="Disordered" evidence="2">
    <location>
        <begin position="327"/>
        <end position="354"/>
    </location>
</feature>
<evidence type="ECO:0000313" key="5">
    <source>
        <dbReference type="EMBL" id="GMH18130.1"/>
    </source>
</evidence>
<dbReference type="Pfam" id="PF04782">
    <property type="entry name" value="DUF632"/>
    <property type="match status" value="1"/>
</dbReference>
<feature type="region of interest" description="Disordered" evidence="2">
    <location>
        <begin position="245"/>
        <end position="305"/>
    </location>
</feature>
<feature type="domain" description="DUF630" evidence="4">
    <location>
        <begin position="25"/>
        <end position="81"/>
    </location>
</feature>
<evidence type="ECO:0000259" key="3">
    <source>
        <dbReference type="Pfam" id="PF04782"/>
    </source>
</evidence>
<dbReference type="PROSITE" id="PS51257">
    <property type="entry name" value="PROKAR_LIPOPROTEIN"/>
    <property type="match status" value="1"/>
</dbReference>
<feature type="domain" description="DUF632" evidence="3">
    <location>
        <begin position="412"/>
        <end position="711"/>
    </location>
</feature>
<name>A0AAD3SVY6_NEPGR</name>
<dbReference type="Proteomes" id="UP001279734">
    <property type="component" value="Unassembled WGS sequence"/>
</dbReference>
<dbReference type="PANTHER" id="PTHR21450:SF41">
    <property type="entry name" value="RNA POLYMERASE SUBUNIT BETA, PUTATIVE (DUF630 AND DUF632)-RELATED"/>
    <property type="match status" value="1"/>
</dbReference>
<evidence type="ECO:0000256" key="2">
    <source>
        <dbReference type="SAM" id="MobiDB-lite"/>
    </source>
</evidence>
<dbReference type="PANTHER" id="PTHR21450">
    <property type="entry name" value="PROTEIN ALTERED PHOSPHATE STARVATION RESPONSE 1"/>
    <property type="match status" value="1"/>
</dbReference>
<feature type="coiled-coil region" evidence="1">
    <location>
        <begin position="722"/>
        <end position="756"/>
    </location>
</feature>
<dbReference type="InterPro" id="IPR006867">
    <property type="entry name" value="DUF632"/>
</dbReference>
<organism evidence="5 6">
    <name type="scientific">Nepenthes gracilis</name>
    <name type="common">Slender pitcher plant</name>
    <dbReference type="NCBI Taxonomy" id="150966"/>
    <lineage>
        <taxon>Eukaryota</taxon>
        <taxon>Viridiplantae</taxon>
        <taxon>Streptophyta</taxon>
        <taxon>Embryophyta</taxon>
        <taxon>Tracheophyta</taxon>
        <taxon>Spermatophyta</taxon>
        <taxon>Magnoliopsida</taxon>
        <taxon>eudicotyledons</taxon>
        <taxon>Gunneridae</taxon>
        <taxon>Pentapetalae</taxon>
        <taxon>Caryophyllales</taxon>
        <taxon>Nepenthaceae</taxon>
        <taxon>Nepenthes</taxon>
    </lineage>
</organism>
<feature type="compositionally biased region" description="Basic and acidic residues" evidence="2">
    <location>
        <begin position="294"/>
        <end position="303"/>
    </location>
</feature>
<comment type="caution">
    <text evidence="5">The sequence shown here is derived from an EMBL/GenBank/DDBJ whole genome shotgun (WGS) entry which is preliminary data.</text>
</comment>
<sequence length="825" mass="92229">MINTKSVFHTRPRDLFPAYFFCWLMGCASSKSDDRPAVLLCRERFSFLNEALHQRYALAEAHVAYMESLKSVGDSLHHFFDAAGVTTSKGTDSPVLNLPPRGKGDPDEPTIPLSGAGHLSLSNSDSHHLLLSDSDDENSGSESLHHLHSPSALPHQDGIYQGPETLTPYPGIYMRMNYMKKQSTPSVSYEWRPMSPEKVQVGESSFYDPYYSGYQNLNSNHYNNSDGYMSYGGGGMGGFFGSLPPPPYGSPSHQVGSATPSSSTTPPPPTASGWDFLNPFESVDTNYPPYTPSRDSREVREEEGIPDLEDEDYQHEDVKEVYGAQKFVGTDNGNGSGGGSSGKNFTKGEDEEDLGVNKGVPLYRMRPTTSVEHDPVESEVHMVDKKVVGEGGSEEQENVGAFRVRRGFRNVSEVVKEIHVQFGRASASGSELAEMLEVGKLLYKRKNAAFQVSSKILHSITPSLPSTAKDIQASSSAQDLDEVVGSRSGNLSSTMQKLHLWEKKLLEEVKAEENMRVIHDRKLQKLRRLDERGAEADKVDTTRTLVRNLSTKIRIAIQVVDKISVKINKLRDEELWPQLNELIQGFARMLKAMLQCHHSQREAVDGISFPRNPSDSHLEATMQLEHDLINWTLRFSNWVGAQKCYVRALNSWLLKCLLYEPEETPDGIAPFSPGRAGAPPVFVICNQWSQALERISEKEVIDSMRCFAMTLSQFRERDKAVMQQRMKATKDMETKVKNLEREDMKIQKKIQALDKTMAKLSVDTNGLSASGHVVYQSDTSSKSNLQGRLQHVFEAVYRFMAESVKAYEELLQRSEEVVRGHGRVS</sequence>
<protein>
    <submittedName>
        <fullName evidence="5">Uncharacterized protein</fullName>
    </submittedName>
</protein>
<evidence type="ECO:0000256" key="1">
    <source>
        <dbReference type="SAM" id="Coils"/>
    </source>
</evidence>
<accession>A0AAD3SVY6</accession>
<proteinExistence type="predicted"/>
<dbReference type="EMBL" id="BSYO01000018">
    <property type="protein sequence ID" value="GMH18130.1"/>
    <property type="molecule type" value="Genomic_DNA"/>
</dbReference>
<evidence type="ECO:0000259" key="4">
    <source>
        <dbReference type="Pfam" id="PF04783"/>
    </source>
</evidence>
<keyword evidence="6" id="KW-1185">Reference proteome</keyword>
<dbReference type="Pfam" id="PF04783">
    <property type="entry name" value="DUF630"/>
    <property type="match status" value="1"/>
</dbReference>
<evidence type="ECO:0000313" key="6">
    <source>
        <dbReference type="Proteomes" id="UP001279734"/>
    </source>
</evidence>
<feature type="compositionally biased region" description="Gly residues" evidence="2">
    <location>
        <begin position="332"/>
        <end position="341"/>
    </location>
</feature>
<feature type="region of interest" description="Disordered" evidence="2">
    <location>
        <begin position="90"/>
        <end position="164"/>
    </location>
</feature>
<gene>
    <name evidence="5" type="ORF">Nepgr_019971</name>
</gene>
<keyword evidence="1" id="KW-0175">Coiled coil</keyword>